<dbReference type="OrthoDB" id="2745898at2759"/>
<dbReference type="InParanoid" id="A0A1Y2EZY2"/>
<dbReference type="Proteomes" id="UP000193467">
    <property type="component" value="Unassembled WGS sequence"/>
</dbReference>
<accession>A0A1Y2EZY2</accession>
<dbReference type="SUPFAM" id="SSF52047">
    <property type="entry name" value="RNI-like"/>
    <property type="match status" value="1"/>
</dbReference>
<dbReference type="InterPro" id="IPR032675">
    <property type="entry name" value="LRR_dom_sf"/>
</dbReference>
<protein>
    <submittedName>
        <fullName evidence="1">Uncharacterized protein</fullName>
    </submittedName>
</protein>
<dbReference type="EMBL" id="MCGR01000032">
    <property type="protein sequence ID" value="ORY77201.1"/>
    <property type="molecule type" value="Genomic_DNA"/>
</dbReference>
<dbReference type="Gene3D" id="3.80.10.10">
    <property type="entry name" value="Ribonuclease Inhibitor"/>
    <property type="match status" value="1"/>
</dbReference>
<reference evidence="1 2" key="1">
    <citation type="submission" date="2016-07" db="EMBL/GenBank/DDBJ databases">
        <title>Pervasive Adenine N6-methylation of Active Genes in Fungi.</title>
        <authorList>
            <consortium name="DOE Joint Genome Institute"/>
            <person name="Mondo S.J."/>
            <person name="Dannebaum R.O."/>
            <person name="Kuo R.C."/>
            <person name="Labutti K."/>
            <person name="Haridas S."/>
            <person name="Kuo A."/>
            <person name="Salamov A."/>
            <person name="Ahrendt S.R."/>
            <person name="Lipzen A."/>
            <person name="Sullivan W."/>
            <person name="Andreopoulos W.B."/>
            <person name="Clum A."/>
            <person name="Lindquist E."/>
            <person name="Daum C."/>
            <person name="Ramamoorthy G.K."/>
            <person name="Gryganskyi A."/>
            <person name="Culley D."/>
            <person name="Magnuson J.K."/>
            <person name="James T.Y."/>
            <person name="O'Malley M.A."/>
            <person name="Stajich J.E."/>
            <person name="Spatafora J.W."/>
            <person name="Visel A."/>
            <person name="Grigoriev I.V."/>
        </authorList>
    </citation>
    <scope>NUCLEOTIDE SEQUENCE [LARGE SCALE GENOMIC DNA]</scope>
    <source>
        <strain evidence="1 2">62-1032</strain>
    </source>
</reference>
<organism evidence="1 2">
    <name type="scientific">Leucosporidium creatinivorum</name>
    <dbReference type="NCBI Taxonomy" id="106004"/>
    <lineage>
        <taxon>Eukaryota</taxon>
        <taxon>Fungi</taxon>
        <taxon>Dikarya</taxon>
        <taxon>Basidiomycota</taxon>
        <taxon>Pucciniomycotina</taxon>
        <taxon>Microbotryomycetes</taxon>
        <taxon>Leucosporidiales</taxon>
        <taxon>Leucosporidium</taxon>
    </lineage>
</organism>
<evidence type="ECO:0000313" key="2">
    <source>
        <dbReference type="Proteomes" id="UP000193467"/>
    </source>
</evidence>
<sequence length="495" mass="55153">MTTALATRLQKGLATLWTQLDVEKDCLPSKSCRWLLEELRELRAISVPAGYASSSRPLVEAIDMLQPSSSSPTFTLSLASTTSIAALLTSAVALLAAPLPPSTIYDPSRPTLPSEIISLILHQLAAAERTSDVAACCLISKGFLPLAREALYHTLYLTISEQKCDDRYMPLDLDTNARRGSDVAVNYGRLNTTLAGHSHLGALVRRVAVYSTIDDDDLDYVGALDILLLVLQSCRPQHFEYQGQPWLSEAMYVVRTLWRSRHQYQSLDLSLPEGSEEQGGTAALWEMLQEQKALERLLLRVERPANVPMGFSFSLKQLNLDVTYLDEHFAPLFETLLLLSTETLTHLSLGFDISSDDYSTPRLSHLCNLQSVNFCITRTDQSRDPVSGAVAYQCRALLKSLPASVTSLSLSGAESVYRPESNILDHLPSSLVSLDLHQVYFSAPTLLQLLRSRRLPHLRRLRLWDYMGIRGYEDWNAETRAEVQAVLEEMGIQSK</sequence>
<name>A0A1Y2EZY2_9BASI</name>
<keyword evidence="2" id="KW-1185">Reference proteome</keyword>
<dbReference type="AlphaFoldDB" id="A0A1Y2EZY2"/>
<evidence type="ECO:0000313" key="1">
    <source>
        <dbReference type="EMBL" id="ORY77201.1"/>
    </source>
</evidence>
<proteinExistence type="predicted"/>
<comment type="caution">
    <text evidence="1">The sequence shown here is derived from an EMBL/GenBank/DDBJ whole genome shotgun (WGS) entry which is preliminary data.</text>
</comment>
<gene>
    <name evidence="1" type="ORF">BCR35DRAFT_325556</name>
</gene>